<protein>
    <recommendedName>
        <fullName evidence="1">Serine-threonine/tyrosine-protein kinase catalytic domain-containing protein</fullName>
    </recommendedName>
</protein>
<accession>A0A8J5WQB8</accession>
<gene>
    <name evidence="2" type="ORF">GUJ93_ZPchr0012g19891</name>
</gene>
<dbReference type="OrthoDB" id="4062651at2759"/>
<dbReference type="GO" id="GO:0004672">
    <property type="term" value="F:protein kinase activity"/>
    <property type="evidence" value="ECO:0007669"/>
    <property type="project" value="InterPro"/>
</dbReference>
<evidence type="ECO:0000259" key="1">
    <source>
        <dbReference type="Pfam" id="PF07714"/>
    </source>
</evidence>
<dbReference type="EMBL" id="JAAALK010000080">
    <property type="protein sequence ID" value="KAG8092934.1"/>
    <property type="molecule type" value="Genomic_DNA"/>
</dbReference>
<reference evidence="2" key="1">
    <citation type="journal article" date="2021" name="bioRxiv">
        <title>Whole Genome Assembly and Annotation of Northern Wild Rice, Zizania palustris L., Supports a Whole Genome Duplication in the Zizania Genus.</title>
        <authorList>
            <person name="Haas M."/>
            <person name="Kono T."/>
            <person name="Macchietto M."/>
            <person name="Millas R."/>
            <person name="McGilp L."/>
            <person name="Shao M."/>
            <person name="Duquette J."/>
            <person name="Hirsch C.N."/>
            <person name="Kimball J."/>
        </authorList>
    </citation>
    <scope>NUCLEOTIDE SEQUENCE</scope>
    <source>
        <tissue evidence="2">Fresh leaf tissue</tissue>
    </source>
</reference>
<keyword evidence="3" id="KW-1185">Reference proteome</keyword>
<feature type="domain" description="Serine-threonine/tyrosine-protein kinase catalytic" evidence="1">
    <location>
        <begin position="50"/>
        <end position="89"/>
    </location>
</feature>
<evidence type="ECO:0000313" key="3">
    <source>
        <dbReference type="Proteomes" id="UP000729402"/>
    </source>
</evidence>
<dbReference type="Proteomes" id="UP000729402">
    <property type="component" value="Unassembled WGS sequence"/>
</dbReference>
<comment type="caution">
    <text evidence="2">The sequence shown here is derived from an EMBL/GenBank/DDBJ whole genome shotgun (WGS) entry which is preliminary data.</text>
</comment>
<organism evidence="2 3">
    <name type="scientific">Zizania palustris</name>
    <name type="common">Northern wild rice</name>
    <dbReference type="NCBI Taxonomy" id="103762"/>
    <lineage>
        <taxon>Eukaryota</taxon>
        <taxon>Viridiplantae</taxon>
        <taxon>Streptophyta</taxon>
        <taxon>Embryophyta</taxon>
        <taxon>Tracheophyta</taxon>
        <taxon>Spermatophyta</taxon>
        <taxon>Magnoliopsida</taxon>
        <taxon>Liliopsida</taxon>
        <taxon>Poales</taxon>
        <taxon>Poaceae</taxon>
        <taxon>BOP clade</taxon>
        <taxon>Oryzoideae</taxon>
        <taxon>Oryzeae</taxon>
        <taxon>Zizaniinae</taxon>
        <taxon>Zizania</taxon>
    </lineage>
</organism>
<reference evidence="2" key="2">
    <citation type="submission" date="2021-02" db="EMBL/GenBank/DDBJ databases">
        <authorList>
            <person name="Kimball J.A."/>
            <person name="Haas M.W."/>
            <person name="Macchietto M."/>
            <person name="Kono T."/>
            <person name="Duquette J."/>
            <person name="Shao M."/>
        </authorList>
    </citation>
    <scope>NUCLEOTIDE SEQUENCE</scope>
    <source>
        <tissue evidence="2">Fresh leaf tissue</tissue>
    </source>
</reference>
<evidence type="ECO:0000313" key="2">
    <source>
        <dbReference type="EMBL" id="KAG8092934.1"/>
    </source>
</evidence>
<sequence>MEYLHEFYRLARYAPEEVRTDALRQAKFLRGLKDELSIQLVATDYADFQRLDLRPEIPRFCPSAMASIMQRCWDADPDVRPEMDEVVRLLEALDTSKGGGMAPEVKPAGAAGCFSFFRRRPHGT</sequence>
<name>A0A8J5WQB8_ZIZPA</name>
<dbReference type="Pfam" id="PF07714">
    <property type="entry name" value="PK_Tyr_Ser-Thr"/>
    <property type="match status" value="1"/>
</dbReference>
<dbReference type="AlphaFoldDB" id="A0A8J5WQB8"/>
<proteinExistence type="predicted"/>
<dbReference type="InterPro" id="IPR001245">
    <property type="entry name" value="Ser-Thr/Tyr_kinase_cat_dom"/>
</dbReference>